<protein>
    <recommendedName>
        <fullName evidence="5">Transmembrane protein</fullName>
    </recommendedName>
</protein>
<feature type="transmembrane region" description="Helical" evidence="2">
    <location>
        <begin position="90"/>
        <end position="108"/>
    </location>
</feature>
<dbReference type="Proteomes" id="UP001165060">
    <property type="component" value="Unassembled WGS sequence"/>
</dbReference>
<organism evidence="3 4">
    <name type="scientific">Tetraparma gracilis</name>
    <dbReference type="NCBI Taxonomy" id="2962635"/>
    <lineage>
        <taxon>Eukaryota</taxon>
        <taxon>Sar</taxon>
        <taxon>Stramenopiles</taxon>
        <taxon>Ochrophyta</taxon>
        <taxon>Bolidophyceae</taxon>
        <taxon>Parmales</taxon>
        <taxon>Triparmaceae</taxon>
        <taxon>Tetraparma</taxon>
    </lineage>
</organism>
<keyword evidence="4" id="KW-1185">Reference proteome</keyword>
<dbReference type="EMBL" id="BRYB01006438">
    <property type="protein sequence ID" value="GMI57674.1"/>
    <property type="molecule type" value="Genomic_DNA"/>
</dbReference>
<gene>
    <name evidence="3" type="ORF">TeGR_g12825</name>
</gene>
<sequence>MICRIMKPQTMDNLCRALASVHCLVFLTIFLRMLYNPQGALVDLGSDYDSEGVAGRAERRAYYAGSALCVAWATFPGLDASTNVLGSLLSVRLVIGGFVLGRLVGYLVDGRDQTTTAADAVFILEFVDLLATQVCLLWLRKSGHMMGKDVFGFVEGSAEQAANNERMKKRGEERREARERKREEGKQKQRKRSKTPPRSKSRSRK</sequence>
<feature type="compositionally biased region" description="Basic residues" evidence="1">
    <location>
        <begin position="188"/>
        <end position="205"/>
    </location>
</feature>
<proteinExistence type="predicted"/>
<evidence type="ECO:0000256" key="2">
    <source>
        <dbReference type="SAM" id="Phobius"/>
    </source>
</evidence>
<keyword evidence="2" id="KW-0812">Transmembrane</keyword>
<reference evidence="3 4" key="1">
    <citation type="journal article" date="2023" name="Commun. Biol.">
        <title>Genome analysis of Parmales, the sister group of diatoms, reveals the evolutionary specialization of diatoms from phago-mixotrophs to photoautotrophs.</title>
        <authorList>
            <person name="Ban H."/>
            <person name="Sato S."/>
            <person name="Yoshikawa S."/>
            <person name="Yamada K."/>
            <person name="Nakamura Y."/>
            <person name="Ichinomiya M."/>
            <person name="Sato N."/>
            <person name="Blanc-Mathieu R."/>
            <person name="Endo H."/>
            <person name="Kuwata A."/>
            <person name="Ogata H."/>
        </authorList>
    </citation>
    <scope>NUCLEOTIDE SEQUENCE [LARGE SCALE GENOMIC DNA]</scope>
</reference>
<feature type="transmembrane region" description="Helical" evidence="2">
    <location>
        <begin position="14"/>
        <end position="35"/>
    </location>
</feature>
<keyword evidence="2" id="KW-0472">Membrane</keyword>
<evidence type="ECO:0000313" key="3">
    <source>
        <dbReference type="EMBL" id="GMI57674.1"/>
    </source>
</evidence>
<name>A0ABQ6NEY8_9STRA</name>
<comment type="caution">
    <text evidence="3">The sequence shown here is derived from an EMBL/GenBank/DDBJ whole genome shotgun (WGS) entry which is preliminary data.</text>
</comment>
<accession>A0ABQ6NEY8</accession>
<feature type="region of interest" description="Disordered" evidence="1">
    <location>
        <begin position="160"/>
        <end position="205"/>
    </location>
</feature>
<keyword evidence="2" id="KW-1133">Transmembrane helix</keyword>
<evidence type="ECO:0000256" key="1">
    <source>
        <dbReference type="SAM" id="MobiDB-lite"/>
    </source>
</evidence>
<evidence type="ECO:0000313" key="4">
    <source>
        <dbReference type="Proteomes" id="UP001165060"/>
    </source>
</evidence>
<evidence type="ECO:0008006" key="5">
    <source>
        <dbReference type="Google" id="ProtNLM"/>
    </source>
</evidence>
<feature type="compositionally biased region" description="Basic and acidic residues" evidence="1">
    <location>
        <begin position="170"/>
        <end position="187"/>
    </location>
</feature>